<dbReference type="InterPro" id="IPR058441">
    <property type="entry name" value="DUF8128"/>
</dbReference>
<evidence type="ECO:0000259" key="3">
    <source>
        <dbReference type="Pfam" id="PF26449"/>
    </source>
</evidence>
<keyword evidence="2" id="KW-0812">Transmembrane</keyword>
<dbReference type="Proteomes" id="UP000230935">
    <property type="component" value="Unassembled WGS sequence"/>
</dbReference>
<dbReference type="EMBL" id="PEZZ01000016">
    <property type="protein sequence ID" value="PIS05208.1"/>
    <property type="molecule type" value="Genomic_DNA"/>
</dbReference>
<organism evidence="4 5">
    <name type="scientific">Candidatus Buchananbacteria bacterium CG10_big_fil_rev_8_21_14_0_10_42_9</name>
    <dbReference type="NCBI Taxonomy" id="1974526"/>
    <lineage>
        <taxon>Bacteria</taxon>
        <taxon>Candidatus Buchananiibacteriota</taxon>
    </lineage>
</organism>
<gene>
    <name evidence="4" type="ORF">COT81_02215</name>
</gene>
<keyword evidence="2" id="KW-0472">Membrane</keyword>
<evidence type="ECO:0000313" key="4">
    <source>
        <dbReference type="EMBL" id="PIS05208.1"/>
    </source>
</evidence>
<keyword evidence="2" id="KW-1133">Transmembrane helix</keyword>
<evidence type="ECO:0000313" key="5">
    <source>
        <dbReference type="Proteomes" id="UP000230935"/>
    </source>
</evidence>
<evidence type="ECO:0000256" key="2">
    <source>
        <dbReference type="SAM" id="Phobius"/>
    </source>
</evidence>
<protein>
    <recommendedName>
        <fullName evidence="3">DUF8128 domain-containing protein</fullName>
    </recommendedName>
</protein>
<dbReference type="Pfam" id="PF26449">
    <property type="entry name" value="DUF8128"/>
    <property type="match status" value="1"/>
</dbReference>
<dbReference type="AlphaFoldDB" id="A0A2H0W1H9"/>
<proteinExistence type="predicted"/>
<feature type="transmembrane region" description="Helical" evidence="2">
    <location>
        <begin position="20"/>
        <end position="47"/>
    </location>
</feature>
<sequence>MPSLVDAINQGPAGLFSLVWWFFTQSFGWVILFIGFDVMIVWMYLLWIRNMARKHKNYILLAVDVPLENEQNPKAIENLFQHFTGAHQTFGIYDKWWSGEVHDSFSLEIVSIGGYIQFVIYTRDIYRDLIESVFYAQYPDARITEIEDYTKKWNIRFPSDQYDMWGTEIVMKKPQYYPIKTFEDFIDKASNEFKDPMASMLEGLSKIGPGEEIWIQLVITPADNDWGEDAESLIQKLIGGKAHSKSSFLDILIFKPIQFLSSIISEGLNPAAATSTSKRGDDAPNKILYLTPGQTDTVAAIERKIGKLGFHTRIRTVYVAPKQSFKRKLGLKVIYGSFKQFNSLSLNALKLNSRTYPGGLVWFADWRENWRRNLIFSEFKDRGHSLNPGEYGKIMSSEELASIYHFPVKEVKAPQLKTIESRRAEPPIELPTSIFAETQASPAEKSASTEEMAQPEDAGPPENLPVV</sequence>
<accession>A0A2H0W1H9</accession>
<name>A0A2H0W1H9_9BACT</name>
<reference evidence="5" key="1">
    <citation type="submission" date="2017-09" db="EMBL/GenBank/DDBJ databases">
        <title>Depth-based differentiation of microbial function through sediment-hosted aquifers and enrichment of novel symbionts in the deep terrestrial subsurface.</title>
        <authorList>
            <person name="Probst A.J."/>
            <person name="Ladd B."/>
            <person name="Jarett J.K."/>
            <person name="Geller-Mcgrath D.E."/>
            <person name="Sieber C.M.K."/>
            <person name="Emerson J.B."/>
            <person name="Anantharaman K."/>
            <person name="Thomas B.C."/>
            <person name="Malmstrom R."/>
            <person name="Stieglmeier M."/>
            <person name="Klingl A."/>
            <person name="Woyke T."/>
            <person name="Ryan C.M."/>
            <person name="Banfield J.F."/>
        </authorList>
    </citation>
    <scope>NUCLEOTIDE SEQUENCE [LARGE SCALE GENOMIC DNA]</scope>
</reference>
<feature type="region of interest" description="Disordered" evidence="1">
    <location>
        <begin position="422"/>
        <end position="467"/>
    </location>
</feature>
<feature type="domain" description="DUF8128" evidence="3">
    <location>
        <begin position="68"/>
        <end position="415"/>
    </location>
</feature>
<comment type="caution">
    <text evidence="4">The sequence shown here is derived from an EMBL/GenBank/DDBJ whole genome shotgun (WGS) entry which is preliminary data.</text>
</comment>
<evidence type="ECO:0000256" key="1">
    <source>
        <dbReference type="SAM" id="MobiDB-lite"/>
    </source>
</evidence>